<organism evidence="1 2">
    <name type="scientific">Brenthis ino</name>
    <name type="common">lesser marbled fritillary</name>
    <dbReference type="NCBI Taxonomy" id="405034"/>
    <lineage>
        <taxon>Eukaryota</taxon>
        <taxon>Metazoa</taxon>
        <taxon>Ecdysozoa</taxon>
        <taxon>Arthropoda</taxon>
        <taxon>Hexapoda</taxon>
        <taxon>Insecta</taxon>
        <taxon>Pterygota</taxon>
        <taxon>Neoptera</taxon>
        <taxon>Endopterygota</taxon>
        <taxon>Lepidoptera</taxon>
        <taxon>Glossata</taxon>
        <taxon>Ditrysia</taxon>
        <taxon>Papilionoidea</taxon>
        <taxon>Nymphalidae</taxon>
        <taxon>Heliconiinae</taxon>
        <taxon>Argynnini</taxon>
        <taxon>Brenthis</taxon>
    </lineage>
</organism>
<sequence>MVSLRVMLRTHCLINAKEGYLADSFGYRTLVGLRRYVQIHLVVEQRSLAFSKPPRQDTKPIRWRSLGHCVYRIMVAAYKD</sequence>
<dbReference type="Proteomes" id="UP000838878">
    <property type="component" value="Chromosome 14"/>
</dbReference>
<evidence type="ECO:0000313" key="2">
    <source>
        <dbReference type="Proteomes" id="UP000838878"/>
    </source>
</evidence>
<keyword evidence="2" id="KW-1185">Reference proteome</keyword>
<gene>
    <name evidence="1" type="ORF">BINO364_LOCUS6409</name>
</gene>
<accession>A0A8J9Y5Y3</accession>
<proteinExistence type="predicted"/>
<dbReference type="AlphaFoldDB" id="A0A8J9Y5Y3"/>
<dbReference type="EMBL" id="OV170234">
    <property type="protein sequence ID" value="CAH0720144.1"/>
    <property type="molecule type" value="Genomic_DNA"/>
</dbReference>
<feature type="non-terminal residue" evidence="1">
    <location>
        <position position="80"/>
    </location>
</feature>
<protein>
    <submittedName>
        <fullName evidence="1">Uncharacterized protein</fullName>
    </submittedName>
</protein>
<reference evidence="1" key="1">
    <citation type="submission" date="2021-12" db="EMBL/GenBank/DDBJ databases">
        <authorList>
            <person name="Martin H S."/>
        </authorList>
    </citation>
    <scope>NUCLEOTIDE SEQUENCE</scope>
</reference>
<name>A0A8J9Y5Y3_9NEOP</name>
<evidence type="ECO:0000313" key="1">
    <source>
        <dbReference type="EMBL" id="CAH0720144.1"/>
    </source>
</evidence>